<sequence length="49" mass="5301">LGMIERRNDEGIEELVGTEGGTNCTRGNQGVEGSMEVREREVLKEGGHA</sequence>
<proteinExistence type="predicted"/>
<evidence type="ECO:0000256" key="1">
    <source>
        <dbReference type="SAM" id="MobiDB-lite"/>
    </source>
</evidence>
<reference evidence="2 3" key="1">
    <citation type="journal article" date="2018" name="Front. Plant Sci.">
        <title>Red Clover (Trifolium pratense) and Zigzag Clover (T. medium) - A Picture of Genomic Similarities and Differences.</title>
        <authorList>
            <person name="Dluhosova J."/>
            <person name="Istvanek J."/>
            <person name="Nedelnik J."/>
            <person name="Repkova J."/>
        </authorList>
    </citation>
    <scope>NUCLEOTIDE SEQUENCE [LARGE SCALE GENOMIC DNA]</scope>
    <source>
        <strain evidence="3">cv. 10/8</strain>
        <tissue evidence="2">Leaf</tissue>
    </source>
</reference>
<feature type="non-terminal residue" evidence="2">
    <location>
        <position position="1"/>
    </location>
</feature>
<organism evidence="2 3">
    <name type="scientific">Trifolium medium</name>
    <dbReference type="NCBI Taxonomy" id="97028"/>
    <lineage>
        <taxon>Eukaryota</taxon>
        <taxon>Viridiplantae</taxon>
        <taxon>Streptophyta</taxon>
        <taxon>Embryophyta</taxon>
        <taxon>Tracheophyta</taxon>
        <taxon>Spermatophyta</taxon>
        <taxon>Magnoliopsida</taxon>
        <taxon>eudicotyledons</taxon>
        <taxon>Gunneridae</taxon>
        <taxon>Pentapetalae</taxon>
        <taxon>rosids</taxon>
        <taxon>fabids</taxon>
        <taxon>Fabales</taxon>
        <taxon>Fabaceae</taxon>
        <taxon>Papilionoideae</taxon>
        <taxon>50 kb inversion clade</taxon>
        <taxon>NPAAA clade</taxon>
        <taxon>Hologalegina</taxon>
        <taxon>IRL clade</taxon>
        <taxon>Trifolieae</taxon>
        <taxon>Trifolium</taxon>
    </lineage>
</organism>
<dbReference type="Proteomes" id="UP000265520">
    <property type="component" value="Unassembled WGS sequence"/>
</dbReference>
<accession>A0A392RXC9</accession>
<feature type="compositionally biased region" description="Basic and acidic residues" evidence="1">
    <location>
        <begin position="35"/>
        <end position="49"/>
    </location>
</feature>
<evidence type="ECO:0000313" key="2">
    <source>
        <dbReference type="EMBL" id="MCI40724.1"/>
    </source>
</evidence>
<dbReference type="AlphaFoldDB" id="A0A392RXC9"/>
<dbReference type="EMBL" id="LXQA010283218">
    <property type="protein sequence ID" value="MCI40724.1"/>
    <property type="molecule type" value="Genomic_DNA"/>
</dbReference>
<evidence type="ECO:0000313" key="3">
    <source>
        <dbReference type="Proteomes" id="UP000265520"/>
    </source>
</evidence>
<keyword evidence="3" id="KW-1185">Reference proteome</keyword>
<feature type="region of interest" description="Disordered" evidence="1">
    <location>
        <begin position="16"/>
        <end position="49"/>
    </location>
</feature>
<name>A0A392RXC9_9FABA</name>
<protein>
    <submittedName>
        <fullName evidence="2">Uncharacterized protein</fullName>
    </submittedName>
</protein>
<comment type="caution">
    <text evidence="2">The sequence shown here is derived from an EMBL/GenBank/DDBJ whole genome shotgun (WGS) entry which is preliminary data.</text>
</comment>